<feature type="DNA-binding region" description="H-T-H motif" evidence="2">
    <location>
        <begin position="33"/>
        <end position="52"/>
    </location>
</feature>
<gene>
    <name evidence="4" type="ORF">SAMN05444580_101665</name>
</gene>
<dbReference type="InterPro" id="IPR001647">
    <property type="entry name" value="HTH_TetR"/>
</dbReference>
<evidence type="ECO:0000256" key="1">
    <source>
        <dbReference type="ARBA" id="ARBA00023125"/>
    </source>
</evidence>
<proteinExistence type="predicted"/>
<dbReference type="Proteomes" id="UP000199417">
    <property type="component" value="Unassembled WGS sequence"/>
</dbReference>
<dbReference type="PANTHER" id="PTHR30055:SF231">
    <property type="entry name" value="TRANSCRIPTIONAL REGULATORY PROTEIN (PROBABLY DEOR-FAMILY)-RELATED"/>
    <property type="match status" value="1"/>
</dbReference>
<dbReference type="STRING" id="168276.SAMN05444580_101665"/>
<evidence type="ECO:0000256" key="2">
    <source>
        <dbReference type="PROSITE-ProRule" id="PRU00335"/>
    </source>
</evidence>
<accession>A0A1G6NVV4</accession>
<evidence type="ECO:0000259" key="3">
    <source>
        <dbReference type="PROSITE" id="PS50977"/>
    </source>
</evidence>
<reference evidence="4 5" key="1">
    <citation type="submission" date="2016-10" db="EMBL/GenBank/DDBJ databases">
        <authorList>
            <person name="de Groot N.N."/>
        </authorList>
    </citation>
    <scope>NUCLEOTIDE SEQUENCE [LARGE SCALE GENOMIC DNA]</scope>
    <source>
        <strain evidence="4 5">JCM 11308</strain>
    </source>
</reference>
<dbReference type="InterPro" id="IPR050109">
    <property type="entry name" value="HTH-type_TetR-like_transc_reg"/>
</dbReference>
<dbReference type="InterPro" id="IPR041583">
    <property type="entry name" value="TetR_C_31"/>
</dbReference>
<dbReference type="SUPFAM" id="SSF46689">
    <property type="entry name" value="Homeodomain-like"/>
    <property type="match status" value="1"/>
</dbReference>
<dbReference type="RefSeq" id="WP_072843079.1">
    <property type="nucleotide sequence ID" value="NZ_FNAB01000001.1"/>
</dbReference>
<dbReference type="GO" id="GO:0003700">
    <property type="term" value="F:DNA-binding transcription factor activity"/>
    <property type="evidence" value="ECO:0007669"/>
    <property type="project" value="TreeGrafter"/>
</dbReference>
<dbReference type="Pfam" id="PF17940">
    <property type="entry name" value="TetR_C_31"/>
    <property type="match status" value="1"/>
</dbReference>
<dbReference type="InterPro" id="IPR036271">
    <property type="entry name" value="Tet_transcr_reg_TetR-rel_C_sf"/>
</dbReference>
<dbReference type="InterPro" id="IPR009057">
    <property type="entry name" value="Homeodomain-like_sf"/>
</dbReference>
<dbReference type="AlphaFoldDB" id="A0A1G6NVV4"/>
<dbReference type="SUPFAM" id="SSF48498">
    <property type="entry name" value="Tetracyclin repressor-like, C-terminal domain"/>
    <property type="match status" value="1"/>
</dbReference>
<keyword evidence="1 2" id="KW-0238">DNA-binding</keyword>
<organism evidence="4 5">
    <name type="scientific">Rhodococcus tukisamuensis</name>
    <dbReference type="NCBI Taxonomy" id="168276"/>
    <lineage>
        <taxon>Bacteria</taxon>
        <taxon>Bacillati</taxon>
        <taxon>Actinomycetota</taxon>
        <taxon>Actinomycetes</taxon>
        <taxon>Mycobacteriales</taxon>
        <taxon>Nocardiaceae</taxon>
        <taxon>Rhodococcus</taxon>
    </lineage>
</organism>
<dbReference type="PROSITE" id="PS50977">
    <property type="entry name" value="HTH_TETR_2"/>
    <property type="match status" value="1"/>
</dbReference>
<dbReference type="Gene3D" id="1.10.357.10">
    <property type="entry name" value="Tetracycline Repressor, domain 2"/>
    <property type="match status" value="1"/>
</dbReference>
<dbReference type="GO" id="GO:0000976">
    <property type="term" value="F:transcription cis-regulatory region binding"/>
    <property type="evidence" value="ECO:0007669"/>
    <property type="project" value="TreeGrafter"/>
</dbReference>
<protein>
    <submittedName>
        <fullName evidence="4">DNA-binding transcriptional regulator YbjK</fullName>
    </submittedName>
</protein>
<dbReference type="EMBL" id="FNAB01000001">
    <property type="protein sequence ID" value="SDC71387.1"/>
    <property type="molecule type" value="Genomic_DNA"/>
</dbReference>
<dbReference type="PANTHER" id="PTHR30055">
    <property type="entry name" value="HTH-TYPE TRANSCRIPTIONAL REGULATOR RUTR"/>
    <property type="match status" value="1"/>
</dbReference>
<sequence length="203" mass="22209">MTAAVTPKGERRKVALVEAAADLLLEGGLDAVRHRAVASRADLPLASTTYYFESLDDLVAAAVETCGNRELDMMRARVAEVSQRNRGVDATVELLVDMLIGVFESADGRREQLVSRCERFVAFARHPELRETQLRLRSQLEDLIVEVLRRSGREIGPDGLRRLVCVVDGAAVGALSAADPDPMGFAREMLVQVIDILAPMAPR</sequence>
<evidence type="ECO:0000313" key="4">
    <source>
        <dbReference type="EMBL" id="SDC71387.1"/>
    </source>
</evidence>
<evidence type="ECO:0000313" key="5">
    <source>
        <dbReference type="Proteomes" id="UP000199417"/>
    </source>
</evidence>
<feature type="domain" description="HTH tetR-type" evidence="3">
    <location>
        <begin position="10"/>
        <end position="70"/>
    </location>
</feature>
<keyword evidence="5" id="KW-1185">Reference proteome</keyword>
<name>A0A1G6NVV4_9NOCA</name>